<dbReference type="AlphaFoldDB" id="A0A5A8EKL8"/>
<protein>
    <recommendedName>
        <fullName evidence="2">site-specific DNA-methyltransferase (cytosine-N(4)-specific)</fullName>
        <ecNumber evidence="2">2.1.1.113</ecNumber>
    </recommendedName>
</protein>
<comment type="caution">
    <text evidence="8">The sequence shown here is derived from an EMBL/GenBank/DDBJ whole genome shotgun (WGS) entry which is preliminary data.</text>
</comment>
<comment type="similarity">
    <text evidence="1">Belongs to the N(4)/N(6)-methyltransferase family. N(4) subfamily.</text>
</comment>
<dbReference type="InterPro" id="IPR029063">
    <property type="entry name" value="SAM-dependent_MTases_sf"/>
</dbReference>
<sequence>MDVMADSAKLAKLKDVAMKWRGKAEPLDVYYVFQLWYGTVNQFRPMFARQMYKVLEPKVGILDFSAGWGGRCLAAMSLGIPYHGIDSNTNLKDPYERLIDFVKPTAPVSMQFQPAETINFEALRGKYDLVFTSPPYFMLEKYQNMPAYKSKEEFITRFYHPVLMASVDNLLPGGRVALNIPFEMLEPTMAILGNPVGYYIMPKTNRNKGKEKMHEKVYLWIKA</sequence>
<dbReference type="GO" id="GO:0003677">
    <property type="term" value="F:DNA binding"/>
    <property type="evidence" value="ECO:0007669"/>
    <property type="project" value="InterPro"/>
</dbReference>
<dbReference type="Proteomes" id="UP000322899">
    <property type="component" value="Unassembled WGS sequence"/>
</dbReference>
<evidence type="ECO:0000313" key="9">
    <source>
        <dbReference type="Proteomes" id="UP000322899"/>
    </source>
</evidence>
<evidence type="ECO:0000256" key="6">
    <source>
        <dbReference type="ARBA" id="ARBA00022747"/>
    </source>
</evidence>
<dbReference type="GO" id="GO:0015667">
    <property type="term" value="F:site-specific DNA-methyltransferase (cytosine-N4-specific) activity"/>
    <property type="evidence" value="ECO:0007669"/>
    <property type="project" value="UniProtKB-EC"/>
</dbReference>
<dbReference type="PROSITE" id="PS00093">
    <property type="entry name" value="N4_MTASE"/>
    <property type="match status" value="1"/>
</dbReference>
<keyword evidence="6" id="KW-0680">Restriction system</keyword>
<keyword evidence="3" id="KW-0489">Methyltransferase</keyword>
<evidence type="ECO:0000313" key="8">
    <source>
        <dbReference type="EMBL" id="KAA0178179.1"/>
    </source>
</evidence>
<dbReference type="Gene3D" id="3.40.50.150">
    <property type="entry name" value="Vaccinia Virus protein VP39"/>
    <property type="match status" value="1"/>
</dbReference>
<evidence type="ECO:0000256" key="3">
    <source>
        <dbReference type="ARBA" id="ARBA00022603"/>
    </source>
</evidence>
<gene>
    <name evidence="8" type="ORF">FNF27_00034</name>
</gene>
<comment type="catalytic activity">
    <reaction evidence="7">
        <text>a 2'-deoxycytidine in DNA + S-adenosyl-L-methionine = an N(4)-methyl-2'-deoxycytidine in DNA + S-adenosyl-L-homocysteine + H(+)</text>
        <dbReference type="Rhea" id="RHEA:16857"/>
        <dbReference type="Rhea" id="RHEA-COMP:11369"/>
        <dbReference type="Rhea" id="RHEA-COMP:13674"/>
        <dbReference type="ChEBI" id="CHEBI:15378"/>
        <dbReference type="ChEBI" id="CHEBI:57856"/>
        <dbReference type="ChEBI" id="CHEBI:59789"/>
        <dbReference type="ChEBI" id="CHEBI:85452"/>
        <dbReference type="ChEBI" id="CHEBI:137933"/>
        <dbReference type="EC" id="2.1.1.113"/>
    </reaction>
</comment>
<evidence type="ECO:0000256" key="7">
    <source>
        <dbReference type="ARBA" id="ARBA00049120"/>
    </source>
</evidence>
<dbReference type="GO" id="GO:0032259">
    <property type="term" value="P:methylation"/>
    <property type="evidence" value="ECO:0007669"/>
    <property type="project" value="UniProtKB-KW"/>
</dbReference>
<dbReference type="EMBL" id="VLTO01000001">
    <property type="protein sequence ID" value="KAA0178179.1"/>
    <property type="molecule type" value="Genomic_DNA"/>
</dbReference>
<keyword evidence="5" id="KW-0949">S-adenosyl-L-methionine</keyword>
<evidence type="ECO:0000256" key="1">
    <source>
        <dbReference type="ARBA" id="ARBA00010203"/>
    </source>
</evidence>
<dbReference type="SUPFAM" id="SSF53335">
    <property type="entry name" value="S-adenosyl-L-methionine-dependent methyltransferases"/>
    <property type="match status" value="1"/>
</dbReference>
<evidence type="ECO:0000256" key="5">
    <source>
        <dbReference type="ARBA" id="ARBA00022691"/>
    </source>
</evidence>
<dbReference type="OrthoDB" id="407003at2759"/>
<reference evidence="8 9" key="1">
    <citation type="submission" date="2019-07" db="EMBL/GenBank/DDBJ databases">
        <title>Genomes of Cafeteria roenbergensis.</title>
        <authorList>
            <person name="Fischer M.G."/>
            <person name="Hackl T."/>
            <person name="Roman M."/>
        </authorList>
    </citation>
    <scope>NUCLEOTIDE SEQUENCE [LARGE SCALE GENOMIC DNA]</scope>
    <source>
        <strain evidence="8 9">E4-10P</strain>
    </source>
</reference>
<accession>A0A5A8EKL8</accession>
<evidence type="ECO:0000256" key="2">
    <source>
        <dbReference type="ARBA" id="ARBA00012185"/>
    </source>
</evidence>
<proteinExistence type="inferred from homology"/>
<evidence type="ECO:0000256" key="4">
    <source>
        <dbReference type="ARBA" id="ARBA00022679"/>
    </source>
</evidence>
<dbReference type="EC" id="2.1.1.113" evidence="2"/>
<organism evidence="8 9">
    <name type="scientific">Cafeteria roenbergensis</name>
    <name type="common">Marine flagellate</name>
    <dbReference type="NCBI Taxonomy" id="33653"/>
    <lineage>
        <taxon>Eukaryota</taxon>
        <taxon>Sar</taxon>
        <taxon>Stramenopiles</taxon>
        <taxon>Bigyra</taxon>
        <taxon>Opalozoa</taxon>
        <taxon>Bicosoecida</taxon>
        <taxon>Cafeteriaceae</taxon>
        <taxon>Cafeteria</taxon>
    </lineage>
</organism>
<name>A0A5A8EKL8_CAFRO</name>
<keyword evidence="4" id="KW-0808">Transferase</keyword>
<dbReference type="InterPro" id="IPR017985">
    <property type="entry name" value="MeTrfase_CN4_CS"/>
</dbReference>
<dbReference type="GO" id="GO:0009307">
    <property type="term" value="P:DNA restriction-modification system"/>
    <property type="evidence" value="ECO:0007669"/>
    <property type="project" value="UniProtKB-KW"/>
</dbReference>